<keyword evidence="2" id="KW-1185">Reference proteome</keyword>
<dbReference type="Pfam" id="PF00702">
    <property type="entry name" value="Hydrolase"/>
    <property type="match status" value="1"/>
</dbReference>
<accession>A0A8J4B9L8</accession>
<dbReference type="InterPro" id="IPR023214">
    <property type="entry name" value="HAD_sf"/>
</dbReference>
<evidence type="ECO:0000313" key="1">
    <source>
        <dbReference type="EMBL" id="GIL56820.1"/>
    </source>
</evidence>
<dbReference type="InterPro" id="IPR036412">
    <property type="entry name" value="HAD-like_sf"/>
</dbReference>
<evidence type="ECO:0000313" key="2">
    <source>
        <dbReference type="Proteomes" id="UP000747399"/>
    </source>
</evidence>
<dbReference type="Proteomes" id="UP000747399">
    <property type="component" value="Unassembled WGS sequence"/>
</dbReference>
<protein>
    <submittedName>
        <fullName evidence="1">Uncharacterized protein</fullName>
    </submittedName>
</protein>
<organism evidence="1 2">
    <name type="scientific">Volvox africanus</name>
    <dbReference type="NCBI Taxonomy" id="51714"/>
    <lineage>
        <taxon>Eukaryota</taxon>
        <taxon>Viridiplantae</taxon>
        <taxon>Chlorophyta</taxon>
        <taxon>core chlorophytes</taxon>
        <taxon>Chlorophyceae</taxon>
        <taxon>CS clade</taxon>
        <taxon>Chlamydomonadales</taxon>
        <taxon>Volvocaceae</taxon>
        <taxon>Volvox</taxon>
    </lineage>
</organism>
<comment type="caution">
    <text evidence="1">The sequence shown here is derived from an EMBL/GenBank/DDBJ whole genome shotgun (WGS) entry which is preliminary data.</text>
</comment>
<dbReference type="EMBL" id="BNCO01000025">
    <property type="protein sequence ID" value="GIL56820.1"/>
    <property type="molecule type" value="Genomic_DNA"/>
</dbReference>
<dbReference type="PANTHER" id="PTHR43611:SF3">
    <property type="entry name" value="FLAVIN MONONUCLEOTIDE HYDROLASE 1, CHLOROPLATIC"/>
    <property type="match status" value="1"/>
</dbReference>
<gene>
    <name evidence="1" type="ORF">Vafri_12128</name>
</gene>
<proteinExistence type="predicted"/>
<reference evidence="1" key="1">
    <citation type="journal article" date="2021" name="Proc. Natl. Acad. Sci. U.S.A.">
        <title>Three genomes in the algal genus Volvox reveal the fate of a haploid sex-determining region after a transition to homothallism.</title>
        <authorList>
            <person name="Yamamoto K."/>
            <person name="Hamaji T."/>
            <person name="Kawai-Toyooka H."/>
            <person name="Matsuzaki R."/>
            <person name="Takahashi F."/>
            <person name="Nishimura Y."/>
            <person name="Kawachi M."/>
            <person name="Noguchi H."/>
            <person name="Minakuchi Y."/>
            <person name="Umen J.G."/>
            <person name="Toyoda A."/>
            <person name="Nozaki H."/>
        </authorList>
    </citation>
    <scope>NUCLEOTIDE SEQUENCE</scope>
    <source>
        <strain evidence="1">NIES-3780</strain>
    </source>
</reference>
<name>A0A8J4B9L8_9CHLO</name>
<dbReference type="Gene3D" id="3.40.50.1000">
    <property type="entry name" value="HAD superfamily/HAD-like"/>
    <property type="match status" value="1"/>
</dbReference>
<dbReference type="PANTHER" id="PTHR43611">
    <property type="entry name" value="ALPHA-D-GLUCOSE 1-PHOSPHATE PHOSPHATASE"/>
    <property type="match status" value="1"/>
</dbReference>
<dbReference type="AlphaFoldDB" id="A0A8J4B9L8"/>
<sequence>MLLGYFRFRCQGRLASQWNRQPPPRILDVRCKAMADSKQRRPVILLDIMDTVVYDPFFHDMPVFFDMSFKELLSSKHPTAWIEFECGSIREDELLAKFFADGRKVDGAALKAMMLSKYRYLDGMEPLLSRLKTAGFELHAMSNYPAWFRLIEEKLRPSDYLHWTFVSCEGPMKGLRKPSAQAFEVCVKTLDLPPDKLIFVDDRKVNVEAACTVGLDGILFQGAGALEAELMRRGLSF</sequence>
<dbReference type="SUPFAM" id="SSF56784">
    <property type="entry name" value="HAD-like"/>
    <property type="match status" value="1"/>
</dbReference>